<feature type="domain" description="Flagellar motor switch protein FliG N-terminal" evidence="13">
    <location>
        <begin position="7"/>
        <end position="96"/>
    </location>
</feature>
<gene>
    <name evidence="14" type="primary">fliG</name>
    <name evidence="14" type="ORF">HTY61_14930</name>
</gene>
<protein>
    <recommendedName>
        <fullName evidence="4">Flagellar motor switch protein FliG</fullName>
    </recommendedName>
</protein>
<evidence type="ECO:0000256" key="8">
    <source>
        <dbReference type="ARBA" id="ARBA00023136"/>
    </source>
</evidence>
<dbReference type="GO" id="GO:0071973">
    <property type="term" value="P:bacterial-type flagellum-dependent cell motility"/>
    <property type="evidence" value="ECO:0007669"/>
    <property type="project" value="InterPro"/>
</dbReference>
<dbReference type="InterPro" id="IPR011002">
    <property type="entry name" value="FliG_a-hlx"/>
</dbReference>
<evidence type="ECO:0000256" key="3">
    <source>
        <dbReference type="ARBA" id="ARBA00010299"/>
    </source>
</evidence>
<evidence type="ECO:0000256" key="10">
    <source>
        <dbReference type="ARBA" id="ARBA00025598"/>
    </source>
</evidence>
<keyword evidence="8" id="KW-0472">Membrane</keyword>
<evidence type="ECO:0000256" key="4">
    <source>
        <dbReference type="ARBA" id="ARBA00021870"/>
    </source>
</evidence>
<dbReference type="SUPFAM" id="SSF48029">
    <property type="entry name" value="FliG"/>
    <property type="match status" value="2"/>
</dbReference>
<dbReference type="Gene3D" id="1.10.220.30">
    <property type="match status" value="3"/>
</dbReference>
<comment type="similarity">
    <text evidence="3">Belongs to the FliG family.</text>
</comment>
<keyword evidence="14" id="KW-0969">Cilium</keyword>
<feature type="domain" description="Flagellar motor switch protein FliG C-terminal" evidence="11">
    <location>
        <begin position="232"/>
        <end position="328"/>
    </location>
</feature>
<evidence type="ECO:0000256" key="5">
    <source>
        <dbReference type="ARBA" id="ARBA00022475"/>
    </source>
</evidence>
<dbReference type="Pfam" id="PF14841">
    <property type="entry name" value="FliG_M"/>
    <property type="match status" value="1"/>
</dbReference>
<reference evidence="14 15" key="1">
    <citation type="submission" date="2020-06" db="EMBL/GenBank/DDBJ databases">
        <title>Oricola thermophila sp. nov. isolated from a tidal sediments.</title>
        <authorList>
            <person name="Kwon K.K."/>
            <person name="Yang S.-H."/>
            <person name="Park M.-J."/>
        </authorList>
    </citation>
    <scope>NUCLEOTIDE SEQUENCE [LARGE SCALE GENOMIC DNA]</scope>
    <source>
        <strain evidence="14 15">MEBiC13590</strain>
    </source>
</reference>
<dbReference type="Pfam" id="PF01706">
    <property type="entry name" value="FliG_C"/>
    <property type="match status" value="1"/>
</dbReference>
<evidence type="ECO:0000256" key="7">
    <source>
        <dbReference type="ARBA" id="ARBA00022779"/>
    </source>
</evidence>
<keyword evidence="6" id="KW-0145">Chemotaxis</keyword>
<dbReference type="InterPro" id="IPR032779">
    <property type="entry name" value="FliG_M"/>
</dbReference>
<comment type="subcellular location">
    <subcellularLocation>
        <location evidence="1">Bacterial flagellum basal body</location>
    </subcellularLocation>
    <subcellularLocation>
        <location evidence="2">Cell membrane</location>
        <topology evidence="2">Peripheral membrane protein</topology>
        <orientation evidence="2">Cytoplasmic side</orientation>
    </subcellularLocation>
</comment>
<evidence type="ECO:0000259" key="12">
    <source>
        <dbReference type="Pfam" id="PF14841"/>
    </source>
</evidence>
<proteinExistence type="inferred from homology"/>
<dbReference type="Proteomes" id="UP000509367">
    <property type="component" value="Chromosome"/>
</dbReference>
<evidence type="ECO:0000259" key="13">
    <source>
        <dbReference type="Pfam" id="PF14842"/>
    </source>
</evidence>
<dbReference type="GO" id="GO:0009425">
    <property type="term" value="C:bacterial-type flagellum basal body"/>
    <property type="evidence" value="ECO:0007669"/>
    <property type="project" value="UniProtKB-SubCell"/>
</dbReference>
<dbReference type="InterPro" id="IPR000090">
    <property type="entry name" value="Flg_Motor_Flig"/>
</dbReference>
<dbReference type="KEGG" id="orm:HTY61_14930"/>
<name>A0A6N1VIU5_9HYPH</name>
<evidence type="ECO:0000259" key="11">
    <source>
        <dbReference type="Pfam" id="PF01706"/>
    </source>
</evidence>
<sequence length="336" mass="36768">MAKRYTLTKPQRAAAVLVAMGKSRASQLLKFFKSDELRVMIDAAHTLKTIPQPDLEELVKEFEAEFAVGAGLMDSAETMQKILGEALSEEEMFAITGRSHDLHPNEPELSVWEKLPKVDTDELVAFLGNESPQLCAVVLSRMDSKIAAAIIEKLEPGLRKATVARLLSSKDVPDPVLGTVENRLEEVFDLSGNTAAAGEGASRLADILNQMQKEVSDDLLEQLTPLVGEKKVNGVKSKLFRFEDIPSLSKESRTALCDGLSTEVLTIALRGADDELKEAVLSSISQRTRRMIESELEAGKAKASEIEQARKSIATLALRMAQEGRIDLQHSEEEAA</sequence>
<comment type="function">
    <text evidence="10">FliG is one of three proteins (FliG, FliN, FliM) that forms the rotor-mounted switch complex (C ring), located at the base of the basal body. This complex interacts with the CheY and CheZ chemotaxis proteins, in addition to contacting components of the motor that determine the direction of flagellar rotation.</text>
</comment>
<dbReference type="InterPro" id="IPR028263">
    <property type="entry name" value="FliG_N"/>
</dbReference>
<feature type="domain" description="Flagellar motor switch protein FliG middle" evidence="12">
    <location>
        <begin position="122"/>
        <end position="191"/>
    </location>
</feature>
<dbReference type="GO" id="GO:0006935">
    <property type="term" value="P:chemotaxis"/>
    <property type="evidence" value="ECO:0007669"/>
    <property type="project" value="UniProtKB-KW"/>
</dbReference>
<dbReference type="GO" id="GO:0003774">
    <property type="term" value="F:cytoskeletal motor activity"/>
    <property type="evidence" value="ECO:0007669"/>
    <property type="project" value="InterPro"/>
</dbReference>
<dbReference type="Pfam" id="PF14842">
    <property type="entry name" value="FliG_N"/>
    <property type="match status" value="1"/>
</dbReference>
<evidence type="ECO:0000256" key="9">
    <source>
        <dbReference type="ARBA" id="ARBA00023143"/>
    </source>
</evidence>
<dbReference type="GO" id="GO:0005886">
    <property type="term" value="C:plasma membrane"/>
    <property type="evidence" value="ECO:0007669"/>
    <property type="project" value="UniProtKB-SubCell"/>
</dbReference>
<keyword evidence="5" id="KW-1003">Cell membrane</keyword>
<evidence type="ECO:0000313" key="14">
    <source>
        <dbReference type="EMBL" id="QKV19655.1"/>
    </source>
</evidence>
<dbReference type="InterPro" id="IPR023087">
    <property type="entry name" value="Flg_Motor_Flig_C"/>
</dbReference>
<dbReference type="PRINTS" id="PR00954">
    <property type="entry name" value="FLGMOTORFLIG"/>
</dbReference>
<keyword evidence="14" id="KW-0282">Flagellum</keyword>
<evidence type="ECO:0000256" key="2">
    <source>
        <dbReference type="ARBA" id="ARBA00004413"/>
    </source>
</evidence>
<dbReference type="AlphaFoldDB" id="A0A6N1VIU5"/>
<evidence type="ECO:0000313" key="15">
    <source>
        <dbReference type="Proteomes" id="UP000509367"/>
    </source>
</evidence>
<keyword evidence="14" id="KW-0966">Cell projection</keyword>
<dbReference type="PANTHER" id="PTHR30534">
    <property type="entry name" value="FLAGELLAR MOTOR SWITCH PROTEIN FLIG"/>
    <property type="match status" value="1"/>
</dbReference>
<keyword evidence="15" id="KW-1185">Reference proteome</keyword>
<keyword evidence="7" id="KW-0283">Flagellar rotation</keyword>
<dbReference type="RefSeq" id="WP_175277547.1">
    <property type="nucleotide sequence ID" value="NZ_CP054836.1"/>
</dbReference>
<evidence type="ECO:0000256" key="1">
    <source>
        <dbReference type="ARBA" id="ARBA00004117"/>
    </source>
</evidence>
<organism evidence="14 15">
    <name type="scientific">Oricola thermophila</name>
    <dbReference type="NCBI Taxonomy" id="2742145"/>
    <lineage>
        <taxon>Bacteria</taxon>
        <taxon>Pseudomonadati</taxon>
        <taxon>Pseudomonadota</taxon>
        <taxon>Alphaproteobacteria</taxon>
        <taxon>Hyphomicrobiales</taxon>
        <taxon>Ahrensiaceae</taxon>
        <taxon>Oricola</taxon>
    </lineage>
</organism>
<dbReference type="PANTHER" id="PTHR30534:SF0">
    <property type="entry name" value="FLAGELLAR MOTOR SWITCH PROTEIN FLIG"/>
    <property type="match status" value="1"/>
</dbReference>
<accession>A0A6N1VIU5</accession>
<keyword evidence="9" id="KW-0975">Bacterial flagellum</keyword>
<evidence type="ECO:0000256" key="6">
    <source>
        <dbReference type="ARBA" id="ARBA00022500"/>
    </source>
</evidence>
<dbReference type="EMBL" id="CP054836">
    <property type="protein sequence ID" value="QKV19655.1"/>
    <property type="molecule type" value="Genomic_DNA"/>
</dbReference>